<evidence type="ECO:0000256" key="9">
    <source>
        <dbReference type="ARBA" id="ARBA00022884"/>
    </source>
</evidence>
<dbReference type="Proteomes" id="UP000005207">
    <property type="component" value="Linkage group LG18"/>
</dbReference>
<comment type="subcellular location">
    <subcellularLocation>
        <location evidence="1">Cytoplasm</location>
    </subcellularLocation>
</comment>
<dbReference type="GO" id="GO:0005524">
    <property type="term" value="F:ATP binding"/>
    <property type="evidence" value="ECO:0007669"/>
    <property type="project" value="UniProtKB-KW"/>
</dbReference>
<dbReference type="GO" id="GO:0002151">
    <property type="term" value="F:G-quadruplex RNA binding"/>
    <property type="evidence" value="ECO:0007669"/>
    <property type="project" value="TreeGrafter"/>
</dbReference>
<proteinExistence type="inferred from homology"/>
<reference evidence="13" key="3">
    <citation type="submission" date="2025-09" db="UniProtKB">
        <authorList>
            <consortium name="Ensembl"/>
        </authorList>
    </citation>
    <scope>IDENTIFICATION</scope>
</reference>
<evidence type="ECO:0000259" key="12">
    <source>
        <dbReference type="PROSITE" id="PS51194"/>
    </source>
</evidence>
<sequence length="529" mass="58782">RTCSLVRCAQNQAICALLTDPSNINVTLIKQHCTSFPKIHFSSIRTKDGDSVIETRPFVDCCSEILNHSCCTIILKQRKLKSNPTLKGISHVVVDEVHERDINTDLLLALLRTSLNENPDLWVVLMSATGDNQRLAQYFGGCPIVKVPGFMHPVRDKYLEDVLKEMGRRCQNDATPDLDLVADVIEHIDRCGEPGAVLCFLPGWQDIKAVQEKLEEKPHFSSGSQMILPLHSSLSVADQQAVFQRPQVGQRKIVLATNIAETSVTIDDIVHVVDAGTHKEQNYDPRTKVSCLDTVWISRSNVTQRKGRAGRCQPGQSYHLFSRKQLESLPPFPIPEILRTPLESLVVQAKIHSPNSKAVDFLSQVLDSPEPESVRDAVRNLQDIGVLDKTERLTPLGDRVTCMSCDPRLGKILVLSSMFRCVLPMLSVAACLTRDPFHNSLQNRALVNKAKEALSGSSYSDYLVFSRAVLGWRKVRQEGTAVLVLEMCLAAVLIPEISKENNKNTFQEHEPGESSVWGTQTILLQGVGS</sequence>
<keyword evidence="6" id="KW-0378">Hydrolase</keyword>
<evidence type="ECO:0000313" key="13">
    <source>
        <dbReference type="Ensembl" id="ENSONIP00000078162.1"/>
    </source>
</evidence>
<reference evidence="14" key="1">
    <citation type="submission" date="2012-01" db="EMBL/GenBank/DDBJ databases">
        <title>The Genome Sequence of Oreochromis niloticus (Nile Tilapia).</title>
        <authorList>
            <consortium name="Broad Institute Genome Assembly Team"/>
            <consortium name="Broad Institute Sequencing Platform"/>
            <person name="Di Palma F."/>
            <person name="Johnson J."/>
            <person name="Lander E.S."/>
            <person name="Lindblad-Toh K."/>
        </authorList>
    </citation>
    <scope>NUCLEOTIDE SEQUENCE [LARGE SCALE GENOMIC DNA]</scope>
</reference>
<evidence type="ECO:0000256" key="2">
    <source>
        <dbReference type="ARBA" id="ARBA00008792"/>
    </source>
</evidence>
<dbReference type="AlphaFoldDB" id="A0A669F077"/>
<dbReference type="InterPro" id="IPR027417">
    <property type="entry name" value="P-loop_NTPase"/>
</dbReference>
<dbReference type="InParanoid" id="A0A669F077"/>
<evidence type="ECO:0000256" key="8">
    <source>
        <dbReference type="ARBA" id="ARBA00022840"/>
    </source>
</evidence>
<keyword evidence="4" id="KW-0963">Cytoplasm</keyword>
<comment type="similarity">
    <text evidence="2">Belongs to the DEAD box helicase family. DEAH subfamily.</text>
</comment>
<feature type="domain" description="Helicase ATP-binding" evidence="11">
    <location>
        <begin position="1"/>
        <end position="148"/>
    </location>
</feature>
<dbReference type="Pfam" id="PF00271">
    <property type="entry name" value="Helicase_C"/>
    <property type="match status" value="1"/>
</dbReference>
<keyword evidence="8" id="KW-0067">ATP-binding</keyword>
<dbReference type="CDD" id="cd18791">
    <property type="entry name" value="SF2_C_RHA"/>
    <property type="match status" value="1"/>
</dbReference>
<dbReference type="GO" id="GO:0005634">
    <property type="term" value="C:nucleus"/>
    <property type="evidence" value="ECO:0007669"/>
    <property type="project" value="TreeGrafter"/>
</dbReference>
<dbReference type="PANTHER" id="PTHR18934:SF257">
    <property type="entry name" value="ATP-DEPENDENT RNA HELICASE DHX30"/>
    <property type="match status" value="1"/>
</dbReference>
<dbReference type="InterPro" id="IPR001650">
    <property type="entry name" value="Helicase_C-like"/>
</dbReference>
<dbReference type="GO" id="GO:0003678">
    <property type="term" value="F:DNA helicase activity"/>
    <property type="evidence" value="ECO:0007669"/>
    <property type="project" value="TreeGrafter"/>
</dbReference>
<feature type="domain" description="Helicase C-terminal" evidence="12">
    <location>
        <begin position="183"/>
        <end position="353"/>
    </location>
</feature>
<keyword evidence="9" id="KW-0694">RNA-binding</keyword>
<dbReference type="Gene3D" id="3.40.50.300">
    <property type="entry name" value="P-loop containing nucleotide triphosphate hydrolases"/>
    <property type="match status" value="2"/>
</dbReference>
<dbReference type="GeneTree" id="ENSGT00940000158279"/>
<keyword evidence="7" id="KW-0347">Helicase</keyword>
<dbReference type="EC" id="3.6.4.13" evidence="3"/>
<gene>
    <name evidence="13" type="primary">LOC112842908</name>
</gene>
<dbReference type="Pfam" id="PF21010">
    <property type="entry name" value="HA2_C"/>
    <property type="match status" value="1"/>
</dbReference>
<dbReference type="SUPFAM" id="SSF52540">
    <property type="entry name" value="P-loop containing nucleoside triphosphate hydrolases"/>
    <property type="match status" value="2"/>
</dbReference>
<dbReference type="Gene3D" id="1.20.120.1080">
    <property type="match status" value="1"/>
</dbReference>
<evidence type="ECO:0000256" key="5">
    <source>
        <dbReference type="ARBA" id="ARBA00022741"/>
    </source>
</evidence>
<evidence type="ECO:0000256" key="4">
    <source>
        <dbReference type="ARBA" id="ARBA00022490"/>
    </source>
</evidence>
<dbReference type="SMART" id="SM00847">
    <property type="entry name" value="HA2"/>
    <property type="match status" value="1"/>
</dbReference>
<dbReference type="GO" id="GO:0005737">
    <property type="term" value="C:cytoplasm"/>
    <property type="evidence" value="ECO:0007669"/>
    <property type="project" value="UniProtKB-SubCell"/>
</dbReference>
<dbReference type="InterPro" id="IPR002464">
    <property type="entry name" value="DNA/RNA_helicase_DEAH_CS"/>
</dbReference>
<reference evidence="13" key="2">
    <citation type="submission" date="2025-08" db="UniProtKB">
        <authorList>
            <consortium name="Ensembl"/>
        </authorList>
    </citation>
    <scope>IDENTIFICATION</scope>
</reference>
<evidence type="ECO:0000256" key="10">
    <source>
        <dbReference type="ARBA" id="ARBA00047984"/>
    </source>
</evidence>
<evidence type="ECO:0000256" key="6">
    <source>
        <dbReference type="ARBA" id="ARBA00022801"/>
    </source>
</evidence>
<dbReference type="FunFam" id="3.40.50.300:FF:000375">
    <property type="entry name" value="Putative ATP-dependent RNA helicase DHX30"/>
    <property type="match status" value="1"/>
</dbReference>
<keyword evidence="5" id="KW-0547">Nucleotide-binding</keyword>
<dbReference type="InterPro" id="IPR014001">
    <property type="entry name" value="Helicase_ATP-bd"/>
</dbReference>
<protein>
    <recommendedName>
        <fullName evidence="3">RNA helicase</fullName>
        <ecNumber evidence="3">3.6.4.13</ecNumber>
    </recommendedName>
</protein>
<dbReference type="PANTHER" id="PTHR18934">
    <property type="entry name" value="ATP-DEPENDENT RNA HELICASE"/>
    <property type="match status" value="1"/>
</dbReference>
<organism evidence="13 14">
    <name type="scientific">Oreochromis niloticus</name>
    <name type="common">Nile tilapia</name>
    <name type="synonym">Tilapia nilotica</name>
    <dbReference type="NCBI Taxonomy" id="8128"/>
    <lineage>
        <taxon>Eukaryota</taxon>
        <taxon>Metazoa</taxon>
        <taxon>Chordata</taxon>
        <taxon>Craniata</taxon>
        <taxon>Vertebrata</taxon>
        <taxon>Euteleostomi</taxon>
        <taxon>Actinopterygii</taxon>
        <taxon>Neopterygii</taxon>
        <taxon>Teleostei</taxon>
        <taxon>Neoteleostei</taxon>
        <taxon>Acanthomorphata</taxon>
        <taxon>Ovalentaria</taxon>
        <taxon>Cichlomorphae</taxon>
        <taxon>Cichliformes</taxon>
        <taxon>Cichlidae</taxon>
        <taxon>African cichlids</taxon>
        <taxon>Pseudocrenilabrinae</taxon>
        <taxon>Oreochromini</taxon>
        <taxon>Oreochromis</taxon>
    </lineage>
</organism>
<accession>A0A669F077</accession>
<dbReference type="Ensembl" id="ENSONIT00000038322.1">
    <property type="protein sequence ID" value="ENSONIP00000078162.1"/>
    <property type="gene ID" value="ENSONIG00000034497.1"/>
</dbReference>
<name>A0A669F077_ORENI</name>
<dbReference type="PROSITE" id="PS51192">
    <property type="entry name" value="HELICASE_ATP_BIND_1"/>
    <property type="match status" value="1"/>
</dbReference>
<evidence type="ECO:0000256" key="7">
    <source>
        <dbReference type="ARBA" id="ARBA00022806"/>
    </source>
</evidence>
<dbReference type="PROSITE" id="PS00690">
    <property type="entry name" value="DEAH_ATP_HELICASE"/>
    <property type="match status" value="1"/>
</dbReference>
<dbReference type="GO" id="GO:0016787">
    <property type="term" value="F:hydrolase activity"/>
    <property type="evidence" value="ECO:0007669"/>
    <property type="project" value="UniProtKB-KW"/>
</dbReference>
<comment type="catalytic activity">
    <reaction evidence="10">
        <text>ATP + H2O = ADP + phosphate + H(+)</text>
        <dbReference type="Rhea" id="RHEA:13065"/>
        <dbReference type="ChEBI" id="CHEBI:15377"/>
        <dbReference type="ChEBI" id="CHEBI:15378"/>
        <dbReference type="ChEBI" id="CHEBI:30616"/>
        <dbReference type="ChEBI" id="CHEBI:43474"/>
        <dbReference type="ChEBI" id="CHEBI:456216"/>
        <dbReference type="EC" id="3.6.4.13"/>
    </reaction>
</comment>
<dbReference type="PROSITE" id="PS51194">
    <property type="entry name" value="HELICASE_CTER"/>
    <property type="match status" value="1"/>
</dbReference>
<evidence type="ECO:0000256" key="3">
    <source>
        <dbReference type="ARBA" id="ARBA00012552"/>
    </source>
</evidence>
<evidence type="ECO:0000313" key="14">
    <source>
        <dbReference type="Proteomes" id="UP000005207"/>
    </source>
</evidence>
<evidence type="ECO:0000256" key="1">
    <source>
        <dbReference type="ARBA" id="ARBA00004496"/>
    </source>
</evidence>
<dbReference type="InterPro" id="IPR007502">
    <property type="entry name" value="Helicase-assoc_dom"/>
</dbReference>
<dbReference type="SMART" id="SM00490">
    <property type="entry name" value="HELICc"/>
    <property type="match status" value="1"/>
</dbReference>
<keyword evidence="14" id="KW-1185">Reference proteome</keyword>
<evidence type="ECO:0000259" key="11">
    <source>
        <dbReference type="PROSITE" id="PS51192"/>
    </source>
</evidence>
<dbReference type="GO" id="GO:0003724">
    <property type="term" value="F:RNA helicase activity"/>
    <property type="evidence" value="ECO:0007669"/>
    <property type="project" value="UniProtKB-EC"/>
</dbReference>